<feature type="compositionally biased region" description="Basic and acidic residues" evidence="1">
    <location>
        <begin position="109"/>
        <end position="128"/>
    </location>
</feature>
<organism evidence="2 3">
    <name type="scientific">Erysiphe neolycopersici</name>
    <dbReference type="NCBI Taxonomy" id="212602"/>
    <lineage>
        <taxon>Eukaryota</taxon>
        <taxon>Fungi</taxon>
        <taxon>Dikarya</taxon>
        <taxon>Ascomycota</taxon>
        <taxon>Pezizomycotina</taxon>
        <taxon>Leotiomycetes</taxon>
        <taxon>Erysiphales</taxon>
        <taxon>Erysiphaceae</taxon>
        <taxon>Erysiphe</taxon>
    </lineage>
</organism>
<feature type="compositionally biased region" description="Polar residues" evidence="1">
    <location>
        <begin position="56"/>
        <end position="75"/>
    </location>
</feature>
<name>A0A420I2G2_9PEZI</name>
<sequence length="128" mass="14311">MDENSSTEEECIPFPENRLLRQERNSSGIIGIVPSSSAQNQLTMESPSCHEIISESCGNSNREQNQNIQVTNEENPSVLVPHSDNFSEVNPSSLSLQNSPLDIRLNTRGKPESKTARMNRERAERRSA</sequence>
<proteinExistence type="predicted"/>
<evidence type="ECO:0000313" key="3">
    <source>
        <dbReference type="Proteomes" id="UP000286134"/>
    </source>
</evidence>
<dbReference type="EMBL" id="MCFK01002310">
    <property type="protein sequence ID" value="RKF63821.1"/>
    <property type="molecule type" value="Genomic_DNA"/>
</dbReference>
<evidence type="ECO:0000256" key="1">
    <source>
        <dbReference type="SAM" id="MobiDB-lite"/>
    </source>
</evidence>
<dbReference type="OrthoDB" id="3562068at2759"/>
<gene>
    <name evidence="2" type="ORF">OnM2_023084</name>
</gene>
<keyword evidence="3" id="KW-1185">Reference proteome</keyword>
<reference evidence="2 3" key="1">
    <citation type="journal article" date="2018" name="BMC Genomics">
        <title>Comparative genome analyses reveal sequence features reflecting distinct modes of host-adaptation between dicot and monocot powdery mildew.</title>
        <authorList>
            <person name="Wu Y."/>
            <person name="Ma X."/>
            <person name="Pan Z."/>
            <person name="Kale S.D."/>
            <person name="Song Y."/>
            <person name="King H."/>
            <person name="Zhang Q."/>
            <person name="Presley C."/>
            <person name="Deng X."/>
            <person name="Wei C.I."/>
            <person name="Xiao S."/>
        </authorList>
    </citation>
    <scope>NUCLEOTIDE SEQUENCE [LARGE SCALE GENOMIC DNA]</scope>
    <source>
        <strain evidence="2">UMSG2</strain>
    </source>
</reference>
<evidence type="ECO:0000313" key="2">
    <source>
        <dbReference type="EMBL" id="RKF63821.1"/>
    </source>
</evidence>
<feature type="region of interest" description="Disordered" evidence="1">
    <location>
        <begin position="52"/>
        <end position="128"/>
    </location>
</feature>
<accession>A0A420I2G2</accession>
<feature type="compositionally biased region" description="Low complexity" evidence="1">
    <location>
        <begin position="90"/>
        <end position="101"/>
    </location>
</feature>
<comment type="caution">
    <text evidence="2">The sequence shown here is derived from an EMBL/GenBank/DDBJ whole genome shotgun (WGS) entry which is preliminary data.</text>
</comment>
<dbReference type="Proteomes" id="UP000286134">
    <property type="component" value="Unassembled WGS sequence"/>
</dbReference>
<protein>
    <submittedName>
        <fullName evidence="2">Uncharacterized protein</fullName>
    </submittedName>
</protein>
<dbReference type="AlphaFoldDB" id="A0A420I2G2"/>